<evidence type="ECO:0000313" key="3">
    <source>
        <dbReference type="Proteomes" id="UP000726737"/>
    </source>
</evidence>
<gene>
    <name evidence="2" type="ORF">BG011_006786</name>
</gene>
<protein>
    <recommendedName>
        <fullName evidence="1">Arrestin-like N-terminal domain-containing protein</fullName>
    </recommendedName>
</protein>
<dbReference type="Proteomes" id="UP000726737">
    <property type="component" value="Unassembled WGS sequence"/>
</dbReference>
<dbReference type="Pfam" id="PF00339">
    <property type="entry name" value="Arrestin_N"/>
    <property type="match status" value="1"/>
</dbReference>
<feature type="domain" description="Arrestin-like N-terminal" evidence="1">
    <location>
        <begin position="55"/>
        <end position="103"/>
    </location>
</feature>
<organism evidence="2 3">
    <name type="scientific">Mortierella polycephala</name>
    <dbReference type="NCBI Taxonomy" id="41804"/>
    <lineage>
        <taxon>Eukaryota</taxon>
        <taxon>Fungi</taxon>
        <taxon>Fungi incertae sedis</taxon>
        <taxon>Mucoromycota</taxon>
        <taxon>Mortierellomycotina</taxon>
        <taxon>Mortierellomycetes</taxon>
        <taxon>Mortierellales</taxon>
        <taxon>Mortierellaceae</taxon>
        <taxon>Mortierella</taxon>
    </lineage>
</organism>
<dbReference type="Gene3D" id="2.60.40.640">
    <property type="match status" value="1"/>
</dbReference>
<dbReference type="InterPro" id="IPR014752">
    <property type="entry name" value="Arrestin-like_C"/>
</dbReference>
<sequence>MASLTATNCECKGEWILYSFVGKASSSFEDDDDTIHGKLILFEQHRGLDAKRPSRAGKLSPGQYEASFEVTLPPTLPPSSRDKHGRVSYILEVRLVREWSLKVIVTKEVWFLPTKLSMPPVGPQLTVATSSGYWKNALPYSTILPSDVLCLGQLVPVTIRLEGDEALSAETSVEAISHLDEHDTVMFQLSMMLNLTPTTDTPVYSVRHSVNLVLGIIVKGLGGLMKAKVRVQIARSQQVARHAAHAQVQGKVEGDIDEIKW</sequence>
<accession>A0A9P6QHN4</accession>
<evidence type="ECO:0000313" key="2">
    <source>
        <dbReference type="EMBL" id="KAG0267369.1"/>
    </source>
</evidence>
<dbReference type="OrthoDB" id="2333384at2759"/>
<dbReference type="InterPro" id="IPR014756">
    <property type="entry name" value="Ig_E-set"/>
</dbReference>
<dbReference type="AlphaFoldDB" id="A0A9P6QHN4"/>
<name>A0A9P6QHN4_9FUNG</name>
<evidence type="ECO:0000259" key="1">
    <source>
        <dbReference type="Pfam" id="PF00339"/>
    </source>
</evidence>
<dbReference type="InterPro" id="IPR011021">
    <property type="entry name" value="Arrestin-like_N"/>
</dbReference>
<dbReference type="EMBL" id="JAAAJA010000005">
    <property type="protein sequence ID" value="KAG0267369.1"/>
    <property type="molecule type" value="Genomic_DNA"/>
</dbReference>
<comment type="caution">
    <text evidence="2">The sequence shown here is derived from an EMBL/GenBank/DDBJ whole genome shotgun (WGS) entry which is preliminary data.</text>
</comment>
<keyword evidence="3" id="KW-1185">Reference proteome</keyword>
<dbReference type="SUPFAM" id="SSF81296">
    <property type="entry name" value="E set domains"/>
    <property type="match status" value="1"/>
</dbReference>
<reference evidence="2" key="1">
    <citation type="journal article" date="2020" name="Fungal Divers.">
        <title>Resolving the Mortierellaceae phylogeny through synthesis of multi-gene phylogenetics and phylogenomics.</title>
        <authorList>
            <person name="Vandepol N."/>
            <person name="Liber J."/>
            <person name="Desiro A."/>
            <person name="Na H."/>
            <person name="Kennedy M."/>
            <person name="Barry K."/>
            <person name="Grigoriev I.V."/>
            <person name="Miller A.N."/>
            <person name="O'Donnell K."/>
            <person name="Stajich J.E."/>
            <person name="Bonito G."/>
        </authorList>
    </citation>
    <scope>NUCLEOTIDE SEQUENCE</scope>
    <source>
        <strain evidence="2">KOD948</strain>
    </source>
</reference>
<proteinExistence type="predicted"/>